<proteinExistence type="predicted"/>
<dbReference type="AlphaFoldDB" id="X1AU47"/>
<comment type="caution">
    <text evidence="2">The sequence shown here is derived from an EMBL/GenBank/DDBJ whole genome shotgun (WGS) entry which is preliminary data.</text>
</comment>
<reference evidence="2" key="1">
    <citation type="journal article" date="2014" name="Front. Microbiol.">
        <title>High frequency of phylogenetically diverse reductive dehalogenase-homologous genes in deep subseafloor sedimentary metagenomes.</title>
        <authorList>
            <person name="Kawai M."/>
            <person name="Futagami T."/>
            <person name="Toyoda A."/>
            <person name="Takaki Y."/>
            <person name="Nishi S."/>
            <person name="Hori S."/>
            <person name="Arai W."/>
            <person name="Tsubouchi T."/>
            <person name="Morono Y."/>
            <person name="Uchiyama I."/>
            <person name="Ito T."/>
            <person name="Fujiyama A."/>
            <person name="Inagaki F."/>
            <person name="Takami H."/>
        </authorList>
    </citation>
    <scope>NUCLEOTIDE SEQUENCE</scope>
    <source>
        <strain evidence="2">Expedition CK06-06</strain>
    </source>
</reference>
<dbReference type="EMBL" id="BART01006427">
    <property type="protein sequence ID" value="GAG63386.1"/>
    <property type="molecule type" value="Genomic_DNA"/>
</dbReference>
<feature type="compositionally biased region" description="Basic and acidic residues" evidence="1">
    <location>
        <begin position="62"/>
        <end position="76"/>
    </location>
</feature>
<evidence type="ECO:0000313" key="2">
    <source>
        <dbReference type="EMBL" id="GAG63386.1"/>
    </source>
</evidence>
<sequence length="76" mass="8943">MADNHEKVEVLNRLLVAASEKWGEEEAKNMKSAFELAAEAFCTVEAFTLKPMEEPAQQRSFFHQERKRYEHEKDEK</sequence>
<feature type="region of interest" description="Disordered" evidence="1">
    <location>
        <begin position="55"/>
        <end position="76"/>
    </location>
</feature>
<accession>X1AU47</accession>
<organism evidence="2">
    <name type="scientific">marine sediment metagenome</name>
    <dbReference type="NCBI Taxonomy" id="412755"/>
    <lineage>
        <taxon>unclassified sequences</taxon>
        <taxon>metagenomes</taxon>
        <taxon>ecological metagenomes</taxon>
    </lineage>
</organism>
<protein>
    <submittedName>
        <fullName evidence="2">Uncharacterized protein</fullName>
    </submittedName>
</protein>
<gene>
    <name evidence="2" type="ORF">S01H4_14665</name>
</gene>
<evidence type="ECO:0000256" key="1">
    <source>
        <dbReference type="SAM" id="MobiDB-lite"/>
    </source>
</evidence>
<name>X1AU47_9ZZZZ</name>